<organism evidence="10 11">
    <name type="scientific">Circinella minor</name>
    <dbReference type="NCBI Taxonomy" id="1195481"/>
    <lineage>
        <taxon>Eukaryota</taxon>
        <taxon>Fungi</taxon>
        <taxon>Fungi incertae sedis</taxon>
        <taxon>Mucoromycota</taxon>
        <taxon>Mucoromycotina</taxon>
        <taxon>Mucoromycetes</taxon>
        <taxon>Mucorales</taxon>
        <taxon>Lichtheimiaceae</taxon>
        <taxon>Circinella</taxon>
    </lineage>
</organism>
<keyword evidence="8" id="KW-0472">Membrane</keyword>
<dbReference type="CDD" id="cd15862">
    <property type="entry name" value="SNARE_Vti1"/>
    <property type="match status" value="1"/>
</dbReference>
<dbReference type="PANTHER" id="PTHR21230:SF26">
    <property type="entry name" value="VESICLE TRANSPORT THROUGH INTERACTION WITH T-SNARES HOMOLOG 1A"/>
    <property type="match status" value="1"/>
</dbReference>
<dbReference type="GO" id="GO:0042147">
    <property type="term" value="P:retrograde transport, endosome to Golgi"/>
    <property type="evidence" value="ECO:0007669"/>
    <property type="project" value="TreeGrafter"/>
</dbReference>
<evidence type="ECO:0000256" key="5">
    <source>
        <dbReference type="ARBA" id="ARBA00022927"/>
    </source>
</evidence>
<evidence type="ECO:0000256" key="8">
    <source>
        <dbReference type="ARBA" id="ARBA00023136"/>
    </source>
</evidence>
<dbReference type="GO" id="GO:0005789">
    <property type="term" value="C:endoplasmic reticulum membrane"/>
    <property type="evidence" value="ECO:0007669"/>
    <property type="project" value="TreeGrafter"/>
</dbReference>
<dbReference type="OrthoDB" id="2265322at2759"/>
<dbReference type="InterPro" id="IPR038407">
    <property type="entry name" value="v-SNARE_N_sf"/>
</dbReference>
<dbReference type="InterPro" id="IPR000727">
    <property type="entry name" value="T_SNARE_dom"/>
</dbReference>
<evidence type="ECO:0000256" key="7">
    <source>
        <dbReference type="ARBA" id="ARBA00023054"/>
    </source>
</evidence>
<dbReference type="GO" id="GO:0031201">
    <property type="term" value="C:SNARE complex"/>
    <property type="evidence" value="ECO:0007669"/>
    <property type="project" value="TreeGrafter"/>
</dbReference>
<evidence type="ECO:0000256" key="2">
    <source>
        <dbReference type="ARBA" id="ARBA00006108"/>
    </source>
</evidence>
<evidence type="ECO:0000256" key="3">
    <source>
        <dbReference type="ARBA" id="ARBA00022448"/>
    </source>
</evidence>
<accession>A0A8H7S9S2</accession>
<keyword evidence="6" id="KW-1133">Transmembrane helix</keyword>
<dbReference type="Pfam" id="PF12352">
    <property type="entry name" value="V-SNARE_C"/>
    <property type="match status" value="1"/>
</dbReference>
<evidence type="ECO:0000256" key="1">
    <source>
        <dbReference type="ARBA" id="ARBA00004211"/>
    </source>
</evidence>
<dbReference type="SUPFAM" id="SSF58038">
    <property type="entry name" value="SNARE fusion complex"/>
    <property type="match status" value="1"/>
</dbReference>
<evidence type="ECO:0000256" key="6">
    <source>
        <dbReference type="ARBA" id="ARBA00022989"/>
    </source>
</evidence>
<evidence type="ECO:0000313" key="10">
    <source>
        <dbReference type="EMBL" id="KAG2224322.1"/>
    </source>
</evidence>
<dbReference type="Gene3D" id="1.20.5.110">
    <property type="match status" value="1"/>
</dbReference>
<reference evidence="10 11" key="1">
    <citation type="submission" date="2020-12" db="EMBL/GenBank/DDBJ databases">
        <title>Metabolic potential, ecology and presence of endohyphal bacteria is reflected in genomic diversity of Mucoromycotina.</title>
        <authorList>
            <person name="Muszewska A."/>
            <person name="Okrasinska A."/>
            <person name="Steczkiewicz K."/>
            <person name="Drgas O."/>
            <person name="Orlowska M."/>
            <person name="Perlinska-Lenart U."/>
            <person name="Aleksandrzak-Piekarczyk T."/>
            <person name="Szatraj K."/>
            <person name="Zielenkiewicz U."/>
            <person name="Pilsyk S."/>
            <person name="Malc E."/>
            <person name="Mieczkowski P."/>
            <person name="Kruszewska J.S."/>
            <person name="Biernat P."/>
            <person name="Pawlowska J."/>
        </authorList>
    </citation>
    <scope>NUCLEOTIDE SEQUENCE [LARGE SCALE GENOMIC DNA]</scope>
    <source>
        <strain evidence="10 11">CBS 142.35</strain>
    </source>
</reference>
<sequence>MTDLFNNYEKEFQERICTLEKHSTINLSEIQELEDILEQMQMEAHSKPLYKAKLRLYRSQLAKLKKQQLTVTGDTVDNNDHDNDNDDDRRQRLLNNTERLQTSSQRLEDTHRVALETESMGADILQHLKAQRETMTRTRDTVSETDSYLDKASKTLKSMSRRWT</sequence>
<dbReference type="GO" id="GO:0006896">
    <property type="term" value="P:Golgi to vacuole transport"/>
    <property type="evidence" value="ECO:0007669"/>
    <property type="project" value="TreeGrafter"/>
</dbReference>
<dbReference type="GO" id="GO:0015031">
    <property type="term" value="P:protein transport"/>
    <property type="evidence" value="ECO:0007669"/>
    <property type="project" value="UniProtKB-KW"/>
</dbReference>
<dbReference type="GO" id="GO:0006891">
    <property type="term" value="P:intra-Golgi vesicle-mediated transport"/>
    <property type="evidence" value="ECO:0007669"/>
    <property type="project" value="TreeGrafter"/>
</dbReference>
<dbReference type="GO" id="GO:0005794">
    <property type="term" value="C:Golgi apparatus"/>
    <property type="evidence" value="ECO:0007669"/>
    <property type="project" value="TreeGrafter"/>
</dbReference>
<comment type="caution">
    <text evidence="10">The sequence shown here is derived from an EMBL/GenBank/DDBJ whole genome shotgun (WGS) entry which is preliminary data.</text>
</comment>
<dbReference type="FunFam" id="1.20.5.110:FF:000002">
    <property type="entry name" value="Vesicle transport through interaction with t-SNAREsB"/>
    <property type="match status" value="1"/>
</dbReference>
<keyword evidence="11" id="KW-1185">Reference proteome</keyword>
<feature type="domain" description="T-SNARE coiled-coil homology" evidence="9">
    <location>
        <begin position="97"/>
        <end position="159"/>
    </location>
</feature>
<dbReference type="PROSITE" id="PS50192">
    <property type="entry name" value="T_SNARE"/>
    <property type="match status" value="1"/>
</dbReference>
<proteinExistence type="inferred from homology"/>
<evidence type="ECO:0000259" key="9">
    <source>
        <dbReference type="PROSITE" id="PS50192"/>
    </source>
</evidence>
<dbReference type="GO" id="GO:0000149">
    <property type="term" value="F:SNARE binding"/>
    <property type="evidence" value="ECO:0007669"/>
    <property type="project" value="TreeGrafter"/>
</dbReference>
<dbReference type="Proteomes" id="UP000646827">
    <property type="component" value="Unassembled WGS sequence"/>
</dbReference>
<keyword evidence="4" id="KW-0812">Transmembrane</keyword>
<dbReference type="GO" id="GO:0048280">
    <property type="term" value="P:vesicle fusion with Golgi apparatus"/>
    <property type="evidence" value="ECO:0007669"/>
    <property type="project" value="TreeGrafter"/>
</dbReference>
<dbReference type="GO" id="GO:0005829">
    <property type="term" value="C:cytosol"/>
    <property type="evidence" value="ECO:0007669"/>
    <property type="project" value="GOC"/>
</dbReference>
<dbReference type="GO" id="GO:0031902">
    <property type="term" value="C:late endosome membrane"/>
    <property type="evidence" value="ECO:0007669"/>
    <property type="project" value="TreeGrafter"/>
</dbReference>
<keyword evidence="5" id="KW-0653">Protein transport</keyword>
<dbReference type="Gene3D" id="1.20.58.400">
    <property type="entry name" value="t-snare proteins"/>
    <property type="match status" value="1"/>
</dbReference>
<gene>
    <name evidence="10" type="ORF">INT45_012891</name>
</gene>
<keyword evidence="3" id="KW-0813">Transport</keyword>
<dbReference type="SUPFAM" id="SSF47661">
    <property type="entry name" value="t-snare proteins"/>
    <property type="match status" value="1"/>
</dbReference>
<comment type="similarity">
    <text evidence="2">Belongs to the VTI1 family.</text>
</comment>
<dbReference type="EMBL" id="JAEPRB010000045">
    <property type="protein sequence ID" value="KAG2224322.1"/>
    <property type="molecule type" value="Genomic_DNA"/>
</dbReference>
<keyword evidence="7" id="KW-0175">Coiled coil</keyword>
<dbReference type="InterPro" id="IPR010989">
    <property type="entry name" value="SNARE"/>
</dbReference>
<dbReference type="AlphaFoldDB" id="A0A8H7S9S2"/>
<evidence type="ECO:0000256" key="4">
    <source>
        <dbReference type="ARBA" id="ARBA00022692"/>
    </source>
</evidence>
<dbReference type="PANTHER" id="PTHR21230">
    <property type="entry name" value="VESICLE TRANSPORT V-SNARE PROTEIN VTI1-RELATED"/>
    <property type="match status" value="1"/>
</dbReference>
<name>A0A8H7S9S2_9FUNG</name>
<dbReference type="SMART" id="SM00397">
    <property type="entry name" value="t_SNARE"/>
    <property type="match status" value="1"/>
</dbReference>
<comment type="subcellular location">
    <subcellularLocation>
        <location evidence="1">Membrane</location>
        <topology evidence="1">Single-pass type IV membrane protein</topology>
    </subcellularLocation>
</comment>
<protein>
    <recommendedName>
        <fullName evidence="9">t-SNARE coiled-coil homology domain-containing protein</fullName>
    </recommendedName>
</protein>
<dbReference type="GO" id="GO:0012507">
    <property type="term" value="C:ER to Golgi transport vesicle membrane"/>
    <property type="evidence" value="ECO:0007669"/>
    <property type="project" value="TreeGrafter"/>
</dbReference>
<dbReference type="GO" id="GO:0005484">
    <property type="term" value="F:SNAP receptor activity"/>
    <property type="evidence" value="ECO:0007669"/>
    <property type="project" value="TreeGrafter"/>
</dbReference>
<evidence type="ECO:0000313" key="11">
    <source>
        <dbReference type="Proteomes" id="UP000646827"/>
    </source>
</evidence>
<dbReference type="GO" id="GO:0016236">
    <property type="term" value="P:macroautophagy"/>
    <property type="evidence" value="ECO:0007669"/>
    <property type="project" value="TreeGrafter"/>
</dbReference>